<dbReference type="GeneID" id="92365456"/>
<dbReference type="Proteomes" id="UP000186804">
    <property type="component" value="Unassembled WGS sequence"/>
</dbReference>
<gene>
    <name evidence="2" type="ORF">cand_012710</name>
</gene>
<dbReference type="VEuPathDB" id="CryptoDB:cand_012710"/>
<dbReference type="AlphaFoldDB" id="A0A1J4MDL3"/>
<name>A0A1J4MDL3_9CRYT</name>
<evidence type="ECO:0000313" key="3">
    <source>
        <dbReference type="Proteomes" id="UP000186804"/>
    </source>
</evidence>
<dbReference type="RefSeq" id="XP_067066916.1">
    <property type="nucleotide sequence ID" value="XM_067211508.1"/>
</dbReference>
<reference evidence="2 3" key="1">
    <citation type="submission" date="2016-10" db="EMBL/GenBank/DDBJ databases">
        <title>Reductive evolution of mitochondrial metabolism and differential evolution of invasion-related proteins in Cryptosporidium.</title>
        <authorList>
            <person name="Liu S."/>
            <person name="Roellig D.M."/>
            <person name="Guo Y."/>
            <person name="Li N."/>
            <person name="Frace M.A."/>
            <person name="Tang K."/>
            <person name="Zhang L."/>
            <person name="Feng Y."/>
            <person name="Xiao L."/>
        </authorList>
    </citation>
    <scope>NUCLEOTIDE SEQUENCE [LARGE SCALE GENOMIC DNA]</scope>
    <source>
        <strain evidence="2">30847</strain>
    </source>
</reference>
<feature type="region of interest" description="Disordered" evidence="1">
    <location>
        <begin position="29"/>
        <end position="67"/>
    </location>
</feature>
<evidence type="ECO:0000313" key="2">
    <source>
        <dbReference type="EMBL" id="OII72321.1"/>
    </source>
</evidence>
<comment type="caution">
    <text evidence="2">The sequence shown here is derived from an EMBL/GenBank/DDBJ whole genome shotgun (WGS) entry which is preliminary data.</text>
</comment>
<organism evidence="2 3">
    <name type="scientific">Cryptosporidium andersoni</name>
    <dbReference type="NCBI Taxonomy" id="117008"/>
    <lineage>
        <taxon>Eukaryota</taxon>
        <taxon>Sar</taxon>
        <taxon>Alveolata</taxon>
        <taxon>Apicomplexa</taxon>
        <taxon>Conoidasida</taxon>
        <taxon>Coccidia</taxon>
        <taxon>Eucoccidiorida</taxon>
        <taxon>Eimeriorina</taxon>
        <taxon>Cryptosporidiidae</taxon>
        <taxon>Cryptosporidium</taxon>
    </lineage>
</organism>
<keyword evidence="3" id="KW-1185">Reference proteome</keyword>
<sequence>MKNTLGRSQVDSRIEKMINSSLDDIVRQSKRSRRLQSNRQHSRNSLTPKKKAVGKPNTNKRHNIKGGRNIQILQKGTNFKNPQYNKGNGGNKRLRQLRDRDKVIIRRKQDELIDKTKLTSGDIRNIKIVAQLDKLPAPTAQQKAGVNNLDVIPSSISSHRIRQSKSIGKKMRL</sequence>
<dbReference type="OrthoDB" id="342456at2759"/>
<dbReference type="EMBL" id="LRBS01000117">
    <property type="protein sequence ID" value="OII72321.1"/>
    <property type="molecule type" value="Genomic_DNA"/>
</dbReference>
<proteinExistence type="predicted"/>
<accession>A0A1J4MDL3</accession>
<protein>
    <submittedName>
        <fullName evidence="2">Uncharacterized protein</fullName>
    </submittedName>
</protein>
<evidence type="ECO:0000256" key="1">
    <source>
        <dbReference type="SAM" id="MobiDB-lite"/>
    </source>
</evidence>
<feature type="compositionally biased region" description="Basic residues" evidence="1">
    <location>
        <begin position="29"/>
        <end position="65"/>
    </location>
</feature>